<feature type="transmembrane region" description="Helical" evidence="1">
    <location>
        <begin position="132"/>
        <end position="151"/>
    </location>
</feature>
<comment type="caution">
    <text evidence="2">The sequence shown here is derived from an EMBL/GenBank/DDBJ whole genome shotgun (WGS) entry which is preliminary data.</text>
</comment>
<dbReference type="RefSeq" id="WP_129474493.1">
    <property type="nucleotide sequence ID" value="NZ_SDWS01000003.1"/>
</dbReference>
<evidence type="ECO:0000256" key="1">
    <source>
        <dbReference type="SAM" id="Phobius"/>
    </source>
</evidence>
<keyword evidence="3" id="KW-1185">Reference proteome</keyword>
<feature type="transmembrane region" description="Helical" evidence="1">
    <location>
        <begin position="108"/>
        <end position="126"/>
    </location>
</feature>
<organism evidence="2 3">
    <name type="scientific">Nocardioides glacieisoli</name>
    <dbReference type="NCBI Taxonomy" id="1168730"/>
    <lineage>
        <taxon>Bacteria</taxon>
        <taxon>Bacillati</taxon>
        <taxon>Actinomycetota</taxon>
        <taxon>Actinomycetes</taxon>
        <taxon>Propionibacteriales</taxon>
        <taxon>Nocardioidaceae</taxon>
        <taxon>Nocardioides</taxon>
    </lineage>
</organism>
<evidence type="ECO:0000313" key="2">
    <source>
        <dbReference type="EMBL" id="RYB91243.1"/>
    </source>
</evidence>
<evidence type="ECO:0000313" key="3">
    <source>
        <dbReference type="Proteomes" id="UP000291838"/>
    </source>
</evidence>
<dbReference type="AlphaFoldDB" id="A0A4Q2RUU8"/>
<sequence length="174" mass="17424">MTRPRFVTAAAGVAGLSAALVVVLSTVMDFAISTTTEPRPPAPPAGVSQSEWEAVLASPSPAPEAEGLTNLELYGRLFDGLSIALPLAAIVLWLAVGVAALRGLAWSRPVAVVVAAAQGVWLPVHATGSAPVVLVVTGAAVAAGAACVVLLSSREATAYVGARTNRSPAAVPAR</sequence>
<reference evidence="2 3" key="1">
    <citation type="submission" date="2019-01" db="EMBL/GenBank/DDBJ databases">
        <title>Novel species of Nocardioides.</title>
        <authorList>
            <person name="Liu Q."/>
            <person name="Xin Y.-H."/>
        </authorList>
    </citation>
    <scope>NUCLEOTIDE SEQUENCE [LARGE SCALE GENOMIC DNA]</scope>
    <source>
        <strain evidence="2 3">HLT3-15</strain>
    </source>
</reference>
<dbReference type="EMBL" id="SDWS01000003">
    <property type="protein sequence ID" value="RYB91243.1"/>
    <property type="molecule type" value="Genomic_DNA"/>
</dbReference>
<name>A0A4Q2RUU8_9ACTN</name>
<keyword evidence="1" id="KW-0812">Transmembrane</keyword>
<keyword evidence="1" id="KW-0472">Membrane</keyword>
<dbReference type="Proteomes" id="UP000291838">
    <property type="component" value="Unassembled WGS sequence"/>
</dbReference>
<proteinExistence type="predicted"/>
<gene>
    <name evidence="2" type="ORF">EUA06_07880</name>
</gene>
<keyword evidence="1" id="KW-1133">Transmembrane helix</keyword>
<feature type="transmembrane region" description="Helical" evidence="1">
    <location>
        <begin position="81"/>
        <end position="101"/>
    </location>
</feature>
<accession>A0A4Q2RUU8</accession>
<protein>
    <submittedName>
        <fullName evidence="2">Uncharacterized protein</fullName>
    </submittedName>
</protein>